<dbReference type="GeneID" id="113577563"/>
<feature type="transmembrane region" description="Helical" evidence="5">
    <location>
        <begin position="234"/>
        <end position="256"/>
    </location>
</feature>
<feature type="transmembrane region" description="Helical" evidence="5">
    <location>
        <begin position="22"/>
        <end position="41"/>
    </location>
</feature>
<feature type="transmembrane region" description="Helical" evidence="5">
    <location>
        <begin position="369"/>
        <end position="394"/>
    </location>
</feature>
<reference evidence="6" key="5">
    <citation type="submission" date="2025-09" db="UniProtKB">
        <authorList>
            <consortium name="Ensembl"/>
        </authorList>
    </citation>
    <scope>IDENTIFICATION</scope>
</reference>
<dbReference type="STRING" id="8005.ENSEEEP00000050513"/>
<protein>
    <recommendedName>
        <fullName evidence="5">Phosphatidylinositol-glycan biosynthesis class W protein</fullName>
        <ecNumber evidence="5">2.3.-.-</ecNumber>
    </recommendedName>
</protein>
<keyword evidence="4 5" id="KW-0472">Membrane</keyword>
<dbReference type="RefSeq" id="XP_026866090.2">
    <property type="nucleotide sequence ID" value="XM_027010289.2"/>
</dbReference>
<dbReference type="GO" id="GO:0032216">
    <property type="term" value="F:glucosaminyl-phosphatidylinositol O-acyltransferase activity"/>
    <property type="evidence" value="ECO:0007669"/>
    <property type="project" value="TreeGrafter"/>
</dbReference>
<reference evidence="7" key="2">
    <citation type="journal article" date="2017" name="Sci. Adv.">
        <title>A tail of two voltages: Proteomic comparison of the three electric organs of the electric eel.</title>
        <authorList>
            <person name="Traeger L.L."/>
            <person name="Sabat G."/>
            <person name="Barrett-Wilt G.A."/>
            <person name="Wells G.B."/>
            <person name="Sussman M.R."/>
        </authorList>
    </citation>
    <scope>NUCLEOTIDE SEQUENCE [LARGE SCALE GENOMIC DNA]</scope>
</reference>
<dbReference type="PANTHER" id="PTHR20661">
    <property type="entry name" value="PHOSPHATIDYLINOSITOL-GLYCAN BIOSYNTHESIS CLASS W PROTEIN"/>
    <property type="match status" value="1"/>
</dbReference>
<comment type="subcellular location">
    <subcellularLocation>
        <location evidence="5">Endoplasmic reticulum membrane</location>
        <topology evidence="5">Multi-pass membrane protein</topology>
    </subcellularLocation>
    <subcellularLocation>
        <location evidence="1">Membrane</location>
        <topology evidence="1">Multi-pass membrane protein</topology>
    </subcellularLocation>
</comment>
<keyword evidence="7" id="KW-1185">Reference proteome</keyword>
<reference evidence="7" key="1">
    <citation type="journal article" date="2014" name="Science">
        <title>Nonhuman genetics. Genomic basis for the convergent evolution of electric organs.</title>
        <authorList>
            <person name="Gallant J.R."/>
            <person name="Traeger L.L."/>
            <person name="Volkening J.D."/>
            <person name="Moffett H."/>
            <person name="Chen P.H."/>
            <person name="Novina C.D."/>
            <person name="Phillips G.N.Jr."/>
            <person name="Anand R."/>
            <person name="Wells G.B."/>
            <person name="Pinch M."/>
            <person name="Guth R."/>
            <person name="Unguez G.A."/>
            <person name="Albert J.S."/>
            <person name="Zakon H.H."/>
            <person name="Samanta M.P."/>
            <person name="Sussman M.R."/>
        </authorList>
    </citation>
    <scope>NUCLEOTIDE SEQUENCE [LARGE SCALE GENOMIC DNA]</scope>
</reference>
<dbReference type="EC" id="2.3.-.-" evidence="5"/>
<feature type="transmembrane region" description="Helical" evidence="5">
    <location>
        <begin position="302"/>
        <end position="323"/>
    </location>
</feature>
<evidence type="ECO:0000313" key="7">
    <source>
        <dbReference type="Proteomes" id="UP000314983"/>
    </source>
</evidence>
<dbReference type="GeneTree" id="ENSGT00390000013520"/>
<sequence length="492" mass="54867">MAEAEVKVAFVSNLNGTTLAEVSLGCILAPLCLLSRGLFLITFHRSKGVLPLGTATHLLVDFTMLIMPLVFSCTVLSDILHLVIVGLAAADLSVLILLYGNQKPPPHGTFRSSLDRFMHTRVESNLVPFVTVFRVLVNVKTAISILAVDFSVFPRRYAKTESYGTGVMDFGVGAYVMANALVCPEARGKETRGSKFSHLVKQMLSVWPLVLLGILRLVSLKASGYHEHMTEYGIHWNFFFTLAVVRVVASALLSVFPVRSSWLLALLLSGAYQVVLETTDLKNFIIHNNERHGFLQANREGIFSAMGYVAIYLAGVQVGDYLMRKRTLVKDWLRVVWNLLLGSFALWVLLFICQTCIEPVSRRMANLSFCIWTVAQSLFFLTCLSLADIVLLFAKMVSNSPFVSTSWNPAGGLQTEGRIRKKLDEVCLIQSVSRNQLLFFLLANLMTGLTNTVVDTLKSSDFFAVYILLLYMLMNSLAIFILHINNITIKFW</sequence>
<dbReference type="OMA" id="GLYVMQP"/>
<feature type="transmembrane region" description="Helical" evidence="5">
    <location>
        <begin position="463"/>
        <end position="484"/>
    </location>
</feature>
<dbReference type="UniPathway" id="UPA00196"/>
<comment type="similarity">
    <text evidence="5">Belongs to the PIGW family.</text>
</comment>
<keyword evidence="5" id="KW-0012">Acyltransferase</keyword>
<dbReference type="PIRSF" id="PIRSF017321">
    <property type="entry name" value="GWT1"/>
    <property type="match status" value="1"/>
</dbReference>
<evidence type="ECO:0000313" key="6">
    <source>
        <dbReference type="Ensembl" id="ENSEEEP00000050513.2"/>
    </source>
</evidence>
<feature type="transmembrane region" description="Helical" evidence="5">
    <location>
        <begin position="126"/>
        <end position="148"/>
    </location>
</feature>
<feature type="transmembrane region" description="Helical" evidence="5">
    <location>
        <begin position="204"/>
        <end position="222"/>
    </location>
</feature>
<evidence type="ECO:0000256" key="3">
    <source>
        <dbReference type="ARBA" id="ARBA00022989"/>
    </source>
</evidence>
<dbReference type="PANTHER" id="PTHR20661:SF0">
    <property type="entry name" value="PHOSPHATIDYLINOSITOL-GLYCAN BIOSYNTHESIS CLASS W PROTEIN"/>
    <property type="match status" value="1"/>
</dbReference>
<feature type="transmembrane region" description="Helical" evidence="5">
    <location>
        <begin position="48"/>
        <end position="67"/>
    </location>
</feature>
<organism evidence="6 7">
    <name type="scientific">Electrophorus electricus</name>
    <name type="common">Electric eel</name>
    <name type="synonym">Gymnotus electricus</name>
    <dbReference type="NCBI Taxonomy" id="8005"/>
    <lineage>
        <taxon>Eukaryota</taxon>
        <taxon>Metazoa</taxon>
        <taxon>Chordata</taxon>
        <taxon>Craniata</taxon>
        <taxon>Vertebrata</taxon>
        <taxon>Euteleostomi</taxon>
        <taxon>Actinopterygii</taxon>
        <taxon>Neopterygii</taxon>
        <taxon>Teleostei</taxon>
        <taxon>Ostariophysi</taxon>
        <taxon>Gymnotiformes</taxon>
        <taxon>Gymnotoidei</taxon>
        <taxon>Gymnotidae</taxon>
        <taxon>Electrophorus</taxon>
    </lineage>
</organism>
<dbReference type="GO" id="GO:0006506">
    <property type="term" value="P:GPI anchor biosynthetic process"/>
    <property type="evidence" value="ECO:0007669"/>
    <property type="project" value="UniProtKB-UniPathway"/>
</dbReference>
<evidence type="ECO:0000256" key="5">
    <source>
        <dbReference type="RuleBase" id="RU280819"/>
    </source>
</evidence>
<dbReference type="Pfam" id="PF06423">
    <property type="entry name" value="GWT1"/>
    <property type="match status" value="1"/>
</dbReference>
<keyword evidence="5" id="KW-0256">Endoplasmic reticulum</keyword>
<reference evidence="6" key="4">
    <citation type="submission" date="2025-08" db="UniProtKB">
        <authorList>
            <consortium name="Ensembl"/>
        </authorList>
    </citation>
    <scope>IDENTIFICATION</scope>
</reference>
<feature type="transmembrane region" description="Helical" evidence="5">
    <location>
        <begin position="79"/>
        <end position="99"/>
    </location>
</feature>
<dbReference type="GO" id="GO:0005789">
    <property type="term" value="C:endoplasmic reticulum membrane"/>
    <property type="evidence" value="ECO:0007669"/>
    <property type="project" value="UniProtKB-SubCell"/>
</dbReference>
<name>A0A4W4HPR3_ELEEL</name>
<evidence type="ECO:0000256" key="2">
    <source>
        <dbReference type="ARBA" id="ARBA00022692"/>
    </source>
</evidence>
<keyword evidence="5" id="KW-0337">GPI-anchor biosynthesis</keyword>
<dbReference type="Proteomes" id="UP000314983">
    <property type="component" value="Chromosome 6"/>
</dbReference>
<dbReference type="InterPro" id="IPR009447">
    <property type="entry name" value="PIGW/GWT1"/>
</dbReference>
<reference evidence="6" key="3">
    <citation type="submission" date="2020-05" db="EMBL/GenBank/DDBJ databases">
        <title>Electrophorus electricus (electric eel) genome, fEleEle1, primary haplotype.</title>
        <authorList>
            <person name="Myers G."/>
            <person name="Meyer A."/>
            <person name="Fedrigo O."/>
            <person name="Formenti G."/>
            <person name="Rhie A."/>
            <person name="Tracey A."/>
            <person name="Sims Y."/>
            <person name="Jarvis E.D."/>
        </authorList>
    </citation>
    <scope>NUCLEOTIDE SEQUENCE [LARGE SCALE GENOMIC DNA]</scope>
</reference>
<gene>
    <name evidence="6" type="primary">PIGW</name>
</gene>
<accession>A0A4W4HPR3</accession>
<dbReference type="GO" id="GO:0072659">
    <property type="term" value="P:protein localization to plasma membrane"/>
    <property type="evidence" value="ECO:0007669"/>
    <property type="project" value="TreeGrafter"/>
</dbReference>
<comment type="pathway">
    <text evidence="5">Glycolipid biosynthesis; glycosylphosphatidylinositol-anchor biosynthesis.</text>
</comment>
<keyword evidence="2 5" id="KW-0812">Transmembrane</keyword>
<dbReference type="Ensembl" id="ENSEEET00000051067.2">
    <property type="protein sequence ID" value="ENSEEEP00000050513.2"/>
    <property type="gene ID" value="ENSEEEG00000023751.2"/>
</dbReference>
<feature type="transmembrane region" description="Helical" evidence="5">
    <location>
        <begin position="335"/>
        <end position="357"/>
    </location>
</feature>
<evidence type="ECO:0000256" key="4">
    <source>
        <dbReference type="ARBA" id="ARBA00023136"/>
    </source>
</evidence>
<keyword evidence="3 5" id="KW-1133">Transmembrane helix</keyword>
<dbReference type="AlphaFoldDB" id="A0A4W4HPR3"/>
<comment type="function">
    <text evidence="5">A acetyltransferase, which acetylates the inositol ring of phosphatidylinositol during biosynthesis of GPI-anchor.</text>
</comment>
<keyword evidence="5" id="KW-0808">Transferase</keyword>
<evidence type="ECO:0000256" key="1">
    <source>
        <dbReference type="ARBA" id="ARBA00004141"/>
    </source>
</evidence>
<proteinExistence type="inferred from homology"/>